<keyword evidence="3 6" id="KW-0326">Glycosidase</keyword>
<feature type="region of interest" description="Disordered" evidence="4">
    <location>
        <begin position="84"/>
        <end position="103"/>
    </location>
</feature>
<proteinExistence type="inferred from homology"/>
<dbReference type="InterPro" id="IPR004888">
    <property type="entry name" value="Glycoside_hydrolase_63"/>
</dbReference>
<evidence type="ECO:0000313" key="6">
    <source>
        <dbReference type="EMBL" id="MDA4844195.1"/>
    </source>
</evidence>
<dbReference type="Proteomes" id="UP001148313">
    <property type="component" value="Unassembled WGS sequence"/>
</dbReference>
<dbReference type="SUPFAM" id="SSF48208">
    <property type="entry name" value="Six-hairpin glycosidases"/>
    <property type="match status" value="1"/>
</dbReference>
<protein>
    <submittedName>
        <fullName evidence="6">Trehalase family glycosidase</fullName>
    </submittedName>
</protein>
<reference evidence="6" key="1">
    <citation type="submission" date="2022-11" db="EMBL/GenBank/DDBJ databases">
        <title>Hoeflea poritis sp. nov., isolated from scleractinian coral Porites lutea.</title>
        <authorList>
            <person name="Zhang G."/>
            <person name="Wei Q."/>
            <person name="Cai L."/>
        </authorList>
    </citation>
    <scope>NUCLEOTIDE SEQUENCE</scope>
    <source>
        <strain evidence="6">E7-10</strain>
    </source>
</reference>
<name>A0ABT4VHP1_9HYPH</name>
<dbReference type="Pfam" id="PF22422">
    <property type="entry name" value="MGH1-like_GH"/>
    <property type="match status" value="1"/>
</dbReference>
<dbReference type="InterPro" id="IPR008928">
    <property type="entry name" value="6-hairpin_glycosidase_sf"/>
</dbReference>
<dbReference type="InterPro" id="IPR054491">
    <property type="entry name" value="MGH1-like_GH"/>
</dbReference>
<evidence type="ECO:0000256" key="4">
    <source>
        <dbReference type="SAM" id="MobiDB-lite"/>
    </source>
</evidence>
<dbReference type="Gene3D" id="1.50.10.10">
    <property type="match status" value="1"/>
</dbReference>
<dbReference type="PANTHER" id="PTHR10412:SF11">
    <property type="entry name" value="MANNOSYL-OLIGOSACCHARIDE GLUCOSIDASE"/>
    <property type="match status" value="1"/>
</dbReference>
<comment type="caution">
    <text evidence="6">The sequence shown here is derived from an EMBL/GenBank/DDBJ whole genome shotgun (WGS) entry which is preliminary data.</text>
</comment>
<dbReference type="PANTHER" id="PTHR10412">
    <property type="entry name" value="MANNOSYL-OLIGOSACCHARIDE GLUCOSIDASE"/>
    <property type="match status" value="1"/>
</dbReference>
<evidence type="ECO:0000259" key="5">
    <source>
        <dbReference type="Pfam" id="PF22422"/>
    </source>
</evidence>
<dbReference type="EMBL" id="JAPJZH010000001">
    <property type="protein sequence ID" value="MDA4844195.1"/>
    <property type="molecule type" value="Genomic_DNA"/>
</dbReference>
<accession>A0ABT4VHP1</accession>
<dbReference type="InterPro" id="IPR012341">
    <property type="entry name" value="6hp_glycosidase-like_sf"/>
</dbReference>
<dbReference type="RefSeq" id="WP_271087718.1">
    <property type="nucleotide sequence ID" value="NZ_JAPJZH010000001.1"/>
</dbReference>
<gene>
    <name evidence="6" type="ORF">OOZ53_02490</name>
</gene>
<keyword evidence="2" id="KW-0378">Hydrolase</keyword>
<evidence type="ECO:0000313" key="7">
    <source>
        <dbReference type="Proteomes" id="UP001148313"/>
    </source>
</evidence>
<evidence type="ECO:0000256" key="1">
    <source>
        <dbReference type="ARBA" id="ARBA00010833"/>
    </source>
</evidence>
<dbReference type="GO" id="GO:0016798">
    <property type="term" value="F:hydrolase activity, acting on glycosyl bonds"/>
    <property type="evidence" value="ECO:0007669"/>
    <property type="project" value="UniProtKB-KW"/>
</dbReference>
<evidence type="ECO:0000256" key="2">
    <source>
        <dbReference type="ARBA" id="ARBA00022801"/>
    </source>
</evidence>
<organism evidence="6 7">
    <name type="scientific">Hoeflea poritis</name>
    <dbReference type="NCBI Taxonomy" id="2993659"/>
    <lineage>
        <taxon>Bacteria</taxon>
        <taxon>Pseudomonadati</taxon>
        <taxon>Pseudomonadota</taxon>
        <taxon>Alphaproteobacteria</taxon>
        <taxon>Hyphomicrobiales</taxon>
        <taxon>Rhizobiaceae</taxon>
        <taxon>Hoeflea</taxon>
    </lineage>
</organism>
<comment type="similarity">
    <text evidence="1">Belongs to the glycosyl hydrolase 63 family.</text>
</comment>
<keyword evidence="7" id="KW-1185">Reference proteome</keyword>
<evidence type="ECO:0000256" key="3">
    <source>
        <dbReference type="ARBA" id="ARBA00023295"/>
    </source>
</evidence>
<sequence length="427" mass="48166">MESRLDQEAIRILKANDRGGFTIPTARLYPYQWNWDSAFAALGFAEFDRDRAWREIETLFEAQWPDGMLPHIVFRQNDPDYFPGPAIWQSNTEPPSSGHSQPPVTASVVLRMVQGGDASDLERARPLFAKMLAFHRWYHEMRDPDGTGLVGIVHPWESGRDNCPDWDIGMDRIAVPDDLGPYQRRDTEHIDPAERPSTAQYDRYLTIIKFGRECGWDHVEMARNGPFFMGDPGVQFILMRADRDLLRLAELLGETAAQEQIGRWLERASAGCQLLWNPEVNAFCARDLRTGEFSDGITSASMLAFYAGAGTDEQRAAMAVHAARILDQVAFGFPSFDPAHPRFEAKRYWRGPVWAIINFLIVDGLNEAGETQLAERIRDDTRRLVETAGFFEYFDPQSGEGIGGSDFTWTAAVHLVWGSGSTNSRAA</sequence>
<feature type="compositionally biased region" description="Polar residues" evidence="4">
    <location>
        <begin position="88"/>
        <end position="103"/>
    </location>
</feature>
<feature type="domain" description="Mannosylglycerate hydrolase MGH1-like glycoside hydrolase" evidence="5">
    <location>
        <begin position="29"/>
        <end position="410"/>
    </location>
</feature>